<dbReference type="PROSITE" id="PS00798">
    <property type="entry name" value="ALDOKETO_REDUCTASE_1"/>
    <property type="match status" value="1"/>
</dbReference>
<organism evidence="4 5">
    <name type="scientific">Epichloe festucae (strain Fl1)</name>
    <dbReference type="NCBI Taxonomy" id="877507"/>
    <lineage>
        <taxon>Eukaryota</taxon>
        <taxon>Fungi</taxon>
        <taxon>Dikarya</taxon>
        <taxon>Ascomycota</taxon>
        <taxon>Pezizomycotina</taxon>
        <taxon>Sordariomycetes</taxon>
        <taxon>Hypocreomycetidae</taxon>
        <taxon>Hypocreales</taxon>
        <taxon>Clavicipitaceae</taxon>
        <taxon>Epichloe</taxon>
    </lineage>
</organism>
<evidence type="ECO:0000256" key="1">
    <source>
        <dbReference type="ARBA" id="ARBA00007905"/>
    </source>
</evidence>
<dbReference type="InterPro" id="IPR020471">
    <property type="entry name" value="AKR"/>
</dbReference>
<dbReference type="Pfam" id="PF00248">
    <property type="entry name" value="Aldo_ket_red"/>
    <property type="match status" value="1"/>
</dbReference>
<dbReference type="GO" id="GO:0016491">
    <property type="term" value="F:oxidoreductase activity"/>
    <property type="evidence" value="ECO:0007669"/>
    <property type="project" value="UniProtKB-KW"/>
</dbReference>
<dbReference type="OrthoDB" id="416253at2759"/>
<dbReference type="PANTHER" id="PTHR43827:SF13">
    <property type="entry name" value="ALDO_KETO REDUCTASE FAMILY PROTEIN"/>
    <property type="match status" value="1"/>
</dbReference>
<keyword evidence="2" id="KW-0560">Oxidoreductase</keyword>
<dbReference type="Proteomes" id="UP000594364">
    <property type="component" value="Chromosome 3"/>
</dbReference>
<comment type="similarity">
    <text evidence="1">Belongs to the aldo/keto reductase family.</text>
</comment>
<dbReference type="FunFam" id="3.20.20.100:FF:000015">
    <property type="entry name" value="Oxidoreductase, aldo/keto reductase family"/>
    <property type="match status" value="1"/>
</dbReference>
<dbReference type="InterPro" id="IPR018170">
    <property type="entry name" value="Aldo/ket_reductase_CS"/>
</dbReference>
<gene>
    <name evidence="4" type="ORF">C2857_005734</name>
</gene>
<dbReference type="Gene3D" id="3.20.20.100">
    <property type="entry name" value="NADP-dependent oxidoreductase domain"/>
    <property type="match status" value="1"/>
</dbReference>
<reference evidence="4 5" key="1">
    <citation type="journal article" date="2018" name="PLoS Genet.">
        <title>Repeat elements organise 3D genome structure and mediate transcription in the filamentous fungus Epichloe festucae.</title>
        <authorList>
            <person name="Winter D.J."/>
            <person name="Ganley A.R.D."/>
            <person name="Young C.A."/>
            <person name="Liachko I."/>
            <person name="Schardl C.L."/>
            <person name="Dupont P.Y."/>
            <person name="Berry D."/>
            <person name="Ram A."/>
            <person name="Scott B."/>
            <person name="Cox M.P."/>
        </authorList>
    </citation>
    <scope>NUCLEOTIDE SEQUENCE [LARGE SCALE GENOMIC DNA]</scope>
    <source>
        <strain evidence="4 5">Fl1</strain>
    </source>
</reference>
<feature type="domain" description="NADP-dependent oxidoreductase" evidence="3">
    <location>
        <begin position="67"/>
        <end position="311"/>
    </location>
</feature>
<dbReference type="PRINTS" id="PR00069">
    <property type="entry name" value="ALDKETRDTASE"/>
</dbReference>
<name>A0A7S9PW40_EPIFF</name>
<evidence type="ECO:0000313" key="5">
    <source>
        <dbReference type="Proteomes" id="UP000594364"/>
    </source>
</evidence>
<dbReference type="AlphaFoldDB" id="A0A7S9PW40"/>
<dbReference type="EMBL" id="CP031387">
    <property type="protein sequence ID" value="QPH01531.1"/>
    <property type="molecule type" value="Genomic_DNA"/>
</dbReference>
<dbReference type="SUPFAM" id="SSF51430">
    <property type="entry name" value="NAD(P)-linked oxidoreductase"/>
    <property type="match status" value="1"/>
</dbReference>
<evidence type="ECO:0000313" key="4">
    <source>
        <dbReference type="EMBL" id="QPH01531.1"/>
    </source>
</evidence>
<accession>A0A7S9PW40</accession>
<evidence type="ECO:0000256" key="2">
    <source>
        <dbReference type="ARBA" id="ARBA00023002"/>
    </source>
</evidence>
<evidence type="ECO:0000259" key="3">
    <source>
        <dbReference type="Pfam" id="PF00248"/>
    </source>
</evidence>
<protein>
    <recommendedName>
        <fullName evidence="3">NADP-dependent oxidoreductase domain-containing protein</fullName>
    </recommendedName>
</protein>
<dbReference type="InterPro" id="IPR036812">
    <property type="entry name" value="NAD(P)_OxRdtase_dom_sf"/>
</dbReference>
<dbReference type="PANTHER" id="PTHR43827">
    <property type="entry name" value="2,5-DIKETO-D-GLUCONIC ACID REDUCTASE"/>
    <property type="match status" value="1"/>
</dbReference>
<dbReference type="CDD" id="cd19071">
    <property type="entry name" value="AKR_AKR1-5-like"/>
    <property type="match status" value="1"/>
</dbReference>
<keyword evidence="5" id="KW-1185">Reference proteome</keyword>
<proteinExistence type="inferred from homology"/>
<dbReference type="InterPro" id="IPR023210">
    <property type="entry name" value="NADP_OxRdtase_dom"/>
</dbReference>
<dbReference type="PROSITE" id="PS00062">
    <property type="entry name" value="ALDOKETO_REDUCTASE_2"/>
    <property type="match status" value="1"/>
</dbReference>
<sequence>MLVIPFPVSHRTISLSRHSSFNTNKCTLKIRATPQARPTNLTTNMSLSIQDRSPLHNTKTSIPNLGFGVYQLYGQACQEAVLAALESGYRHIDSAQLYRNESDVGAAVQQSGVKRQDVFLTTKIRQSAGGFDKSYQSVVESIEKVGGKDGYVDLFLIHVPGTGRETREELWKVLEKVYDEGRAKAIGVSNYRPQHIDEMKEYAKIWPPHVNQVELHPWCQQQDIVQYCKDNSIVVAAYSPLSCGDHLNDPTLATVASKYKKSPAQILIRYALQKGWVPLPKSGNPERIKQNADVFDFTLSDEDMKTLDGLDRGKAGALFPANVK</sequence>